<keyword evidence="3" id="KW-1185">Reference proteome</keyword>
<proteinExistence type="inferred from homology"/>
<sequence length="317" mass="33963">MKEYVIALDLGGTNSVLGLVDKEGKILNRSSFKTGDCPTIESYVAQCTESARALISQAGGKETIKAFGIGAPDVNYWDQTIENATNLPWKGIVPLAALLEKELDIPVYMTNDAKAAALGEMLYGAAQGMKDFIMITLGTGVGSGIVVNGELVYGKRSFAGELGHTSVRPETGRECPCGRRGCVEAYCSATGVVRTAHELLEQSKEESLLRKLPKETLTSKDIYDAAIQGDKLANQIFELTGSLLGEACANFATFSDPEAFIFFGGLTKAGDLLMKPLTQTYEQTVFDNYKGTARFLISQLDDADAALLGAAALAWTR</sequence>
<dbReference type="InterPro" id="IPR049874">
    <property type="entry name" value="ROK_cs"/>
</dbReference>
<dbReference type="SUPFAM" id="SSF53067">
    <property type="entry name" value="Actin-like ATPase domain"/>
    <property type="match status" value="1"/>
</dbReference>
<dbReference type="InterPro" id="IPR000600">
    <property type="entry name" value="ROK"/>
</dbReference>
<accession>A0ABT4PIW3</accession>
<dbReference type="Proteomes" id="UP001141933">
    <property type="component" value="Unassembled WGS sequence"/>
</dbReference>
<dbReference type="EMBL" id="JAPZVM010000008">
    <property type="protein sequence ID" value="MCZ8373002.1"/>
    <property type="molecule type" value="Genomic_DNA"/>
</dbReference>
<comment type="caution">
    <text evidence="2">The sequence shown here is derived from an EMBL/GenBank/DDBJ whole genome shotgun (WGS) entry which is preliminary data.</text>
</comment>
<comment type="similarity">
    <text evidence="1">Belongs to the ROK (NagC/XylR) family.</text>
</comment>
<dbReference type="RefSeq" id="WP_269878305.1">
    <property type="nucleotide sequence ID" value="NZ_JAPZVM010000008.1"/>
</dbReference>
<gene>
    <name evidence="2" type="ORF">O6P32_09840</name>
</gene>
<reference evidence="2" key="1">
    <citation type="submission" date="2022-12" db="EMBL/GenBank/DDBJ databases">
        <title>Phocaeicola acetigenes sp. nov., isolated feces from a healthy human.</title>
        <authorList>
            <person name="Do H."/>
            <person name="Ha Y.B."/>
            <person name="Kim J.-S."/>
            <person name="Suh M.K."/>
            <person name="Kim H.S."/>
            <person name="Lee J.-S."/>
        </authorList>
    </citation>
    <scope>NUCLEOTIDE SEQUENCE</scope>
    <source>
        <strain evidence="2">KGMB11183</strain>
    </source>
</reference>
<dbReference type="PANTHER" id="PTHR18964:SF149">
    <property type="entry name" value="BIFUNCTIONAL UDP-N-ACETYLGLUCOSAMINE 2-EPIMERASE_N-ACETYLMANNOSAMINE KINASE"/>
    <property type="match status" value="1"/>
</dbReference>
<dbReference type="Pfam" id="PF00480">
    <property type="entry name" value="ROK"/>
    <property type="match status" value="1"/>
</dbReference>
<dbReference type="PANTHER" id="PTHR18964">
    <property type="entry name" value="ROK (REPRESSOR, ORF, KINASE) FAMILY"/>
    <property type="match status" value="1"/>
</dbReference>
<dbReference type="PROSITE" id="PS01125">
    <property type="entry name" value="ROK"/>
    <property type="match status" value="1"/>
</dbReference>
<dbReference type="InterPro" id="IPR043129">
    <property type="entry name" value="ATPase_NBD"/>
</dbReference>
<evidence type="ECO:0000313" key="2">
    <source>
        <dbReference type="EMBL" id="MCZ8373002.1"/>
    </source>
</evidence>
<protein>
    <submittedName>
        <fullName evidence="2">ROK family protein</fullName>
    </submittedName>
</protein>
<name>A0ABT4PIW3_9BACT</name>
<evidence type="ECO:0000256" key="1">
    <source>
        <dbReference type="ARBA" id="ARBA00006479"/>
    </source>
</evidence>
<evidence type="ECO:0000313" key="3">
    <source>
        <dbReference type="Proteomes" id="UP001141933"/>
    </source>
</evidence>
<organism evidence="2 3">
    <name type="scientific">Phocaeicola acetigenes</name>
    <dbReference type="NCBI Taxonomy" id="3016083"/>
    <lineage>
        <taxon>Bacteria</taxon>
        <taxon>Pseudomonadati</taxon>
        <taxon>Bacteroidota</taxon>
        <taxon>Bacteroidia</taxon>
        <taxon>Bacteroidales</taxon>
        <taxon>Bacteroidaceae</taxon>
        <taxon>Phocaeicola</taxon>
    </lineage>
</organism>
<dbReference type="Gene3D" id="3.30.420.40">
    <property type="match status" value="2"/>
</dbReference>